<keyword evidence="1" id="KW-0472">Membrane</keyword>
<organism evidence="2 3">
    <name type="scientific">Providencia phage vB_PstP_PS3</name>
    <dbReference type="NCBI Taxonomy" id="2848038"/>
    <lineage>
        <taxon>Viruses</taxon>
        <taxon>Duplodnaviria</taxon>
        <taxon>Heunggongvirae</taxon>
        <taxon>Uroviricota</taxon>
        <taxon>Caudoviricetes</taxon>
        <taxon>Autographivirales</taxon>
        <taxon>Autoscriptoviridae</taxon>
        <taxon>Slopekvirinae</taxon>
        <taxon>Kakivirus</taxon>
        <taxon>Kakivirus PS3</taxon>
    </lineage>
</organism>
<reference evidence="3" key="1">
    <citation type="submission" date="2019-01" db="EMBL/GenBank/DDBJ databases">
        <title>PS3, a novel KP34virus infecting Providencia stuartii with a tail spike-associated depolymerase that enhances serum-mediated killing.</title>
        <authorList>
            <person name="Oliveira H."/>
            <person name="Mendes B."/>
            <person name="Lobocka M."/>
            <person name="Azeredo J."/>
        </authorList>
    </citation>
    <scope>NUCLEOTIDE SEQUENCE [LARGE SCALE GENOMIC DNA]</scope>
</reference>
<keyword evidence="3" id="KW-1185">Reference proteome</keyword>
<feature type="transmembrane region" description="Helical" evidence="1">
    <location>
        <begin position="6"/>
        <end position="21"/>
    </location>
</feature>
<name>A0A411AWJ3_9CAUD</name>
<evidence type="ECO:0000313" key="2">
    <source>
        <dbReference type="EMBL" id="QAX92435.1"/>
    </source>
</evidence>
<dbReference type="EMBL" id="MK387869">
    <property type="protein sequence ID" value="QAX92435.1"/>
    <property type="molecule type" value="Genomic_DNA"/>
</dbReference>
<evidence type="ECO:0000256" key="1">
    <source>
        <dbReference type="SAM" id="Phobius"/>
    </source>
</evidence>
<gene>
    <name evidence="2" type="ORF">Stuart_26</name>
</gene>
<accession>A0A411AWJ3</accession>
<proteinExistence type="predicted"/>
<protein>
    <submittedName>
        <fullName evidence="2">Uncharacterized protein</fullName>
    </submittedName>
</protein>
<keyword evidence="1" id="KW-0812">Transmembrane</keyword>
<sequence>MVPVEALVATVFVLGVLWVFWKKYRAILDTVNPKRGLWWVI</sequence>
<keyword evidence="1" id="KW-1133">Transmembrane helix</keyword>
<dbReference type="Proteomes" id="UP000290695">
    <property type="component" value="Segment"/>
</dbReference>
<evidence type="ECO:0000313" key="3">
    <source>
        <dbReference type="Proteomes" id="UP000290695"/>
    </source>
</evidence>